<gene>
    <name evidence="3" type="ORF">Zmor_012276</name>
</gene>
<dbReference type="EMBL" id="JALNTZ010003886">
    <property type="protein sequence ID" value="KAJ3615803.1"/>
    <property type="molecule type" value="Genomic_DNA"/>
</dbReference>
<protein>
    <submittedName>
        <fullName evidence="3">Uncharacterized protein</fullName>
    </submittedName>
</protein>
<feature type="coiled-coil region" evidence="1">
    <location>
        <begin position="121"/>
        <end position="148"/>
    </location>
</feature>
<dbReference type="AlphaFoldDB" id="A0AA38HHA1"/>
<feature type="compositionally biased region" description="Basic and acidic residues" evidence="2">
    <location>
        <begin position="195"/>
        <end position="208"/>
    </location>
</feature>
<organism evidence="3 4">
    <name type="scientific">Zophobas morio</name>
    <dbReference type="NCBI Taxonomy" id="2755281"/>
    <lineage>
        <taxon>Eukaryota</taxon>
        <taxon>Metazoa</taxon>
        <taxon>Ecdysozoa</taxon>
        <taxon>Arthropoda</taxon>
        <taxon>Hexapoda</taxon>
        <taxon>Insecta</taxon>
        <taxon>Pterygota</taxon>
        <taxon>Neoptera</taxon>
        <taxon>Endopterygota</taxon>
        <taxon>Coleoptera</taxon>
        <taxon>Polyphaga</taxon>
        <taxon>Cucujiformia</taxon>
        <taxon>Tenebrionidae</taxon>
        <taxon>Zophobas</taxon>
    </lineage>
</organism>
<feature type="compositionally biased region" description="Acidic residues" evidence="2">
    <location>
        <begin position="15"/>
        <end position="24"/>
    </location>
</feature>
<name>A0AA38HHA1_9CUCU</name>
<evidence type="ECO:0000256" key="1">
    <source>
        <dbReference type="SAM" id="Coils"/>
    </source>
</evidence>
<feature type="region of interest" description="Disordered" evidence="2">
    <location>
        <begin position="15"/>
        <end position="83"/>
    </location>
</feature>
<dbReference type="Proteomes" id="UP001168821">
    <property type="component" value="Unassembled WGS sequence"/>
</dbReference>
<feature type="region of interest" description="Disordered" evidence="2">
    <location>
        <begin position="187"/>
        <end position="208"/>
    </location>
</feature>
<accession>A0AA38HHA1</accession>
<feature type="compositionally biased region" description="Low complexity" evidence="2">
    <location>
        <begin position="27"/>
        <end position="39"/>
    </location>
</feature>
<sequence length="262" mass="28018">MSLFDLVVNTKAGEDELDVGEEDAFAGMGSAPSSPTSMGSPGGMGMPSSMPSEIPSFSAPSSPSMAMPSSPSMDDTPTEPVSMPGGFVPPGGMAAVNNKPQSHASVKPVEKDDDQAIRIVIDDSLKRAEREKLELEQLEQQQKEHQLLATTIDPSVLVEEDVGDSGGMPSGHDIFANFNASGFRSIVAESEEPDPNDHPSNFKDERSYDQIKDKLVDLNDKLASKSTINVDKRLLDRGFNQDDLEKSESAIKVPDGLNLLGN</sequence>
<evidence type="ECO:0000313" key="3">
    <source>
        <dbReference type="EMBL" id="KAJ3615803.1"/>
    </source>
</evidence>
<evidence type="ECO:0000313" key="4">
    <source>
        <dbReference type="Proteomes" id="UP001168821"/>
    </source>
</evidence>
<proteinExistence type="predicted"/>
<comment type="caution">
    <text evidence="3">The sequence shown here is derived from an EMBL/GenBank/DDBJ whole genome shotgun (WGS) entry which is preliminary data.</text>
</comment>
<reference evidence="3" key="1">
    <citation type="journal article" date="2023" name="G3 (Bethesda)">
        <title>Whole genome assemblies of Zophobas morio and Tenebrio molitor.</title>
        <authorList>
            <person name="Kaur S."/>
            <person name="Stinson S.A."/>
            <person name="diCenzo G.C."/>
        </authorList>
    </citation>
    <scope>NUCLEOTIDE SEQUENCE</scope>
    <source>
        <strain evidence="3">QUZm001</strain>
    </source>
</reference>
<keyword evidence="4" id="KW-1185">Reference proteome</keyword>
<feature type="compositionally biased region" description="Low complexity" evidence="2">
    <location>
        <begin position="46"/>
        <end position="80"/>
    </location>
</feature>
<keyword evidence="1" id="KW-0175">Coiled coil</keyword>
<evidence type="ECO:0000256" key="2">
    <source>
        <dbReference type="SAM" id="MobiDB-lite"/>
    </source>
</evidence>